<protein>
    <submittedName>
        <fullName evidence="1">Uncharacterized protein</fullName>
    </submittedName>
</protein>
<evidence type="ECO:0000313" key="1">
    <source>
        <dbReference type="EMBL" id="KAG8638653.1"/>
    </source>
</evidence>
<keyword evidence="2" id="KW-1185">Reference proteome</keyword>
<reference evidence="2" key="1">
    <citation type="journal article" date="2016" name="Nat. Biotechnol.">
        <title>Sequencing wild and cultivated cassava and related species reveals extensive interspecific hybridization and genetic diversity.</title>
        <authorList>
            <person name="Bredeson J.V."/>
            <person name="Lyons J.B."/>
            <person name="Prochnik S.E."/>
            <person name="Wu G.A."/>
            <person name="Ha C.M."/>
            <person name="Edsinger-Gonzales E."/>
            <person name="Grimwood J."/>
            <person name="Schmutz J."/>
            <person name="Rabbi I.Y."/>
            <person name="Egesi C."/>
            <person name="Nauluvula P."/>
            <person name="Lebot V."/>
            <person name="Ndunguru J."/>
            <person name="Mkamilo G."/>
            <person name="Bart R.S."/>
            <person name="Setter T.L."/>
            <person name="Gleadow R.M."/>
            <person name="Kulakow P."/>
            <person name="Ferguson M.E."/>
            <person name="Rounsley S."/>
            <person name="Rokhsar D.S."/>
        </authorList>
    </citation>
    <scope>NUCLEOTIDE SEQUENCE [LARGE SCALE GENOMIC DNA]</scope>
    <source>
        <strain evidence="2">cv. AM560-2</strain>
    </source>
</reference>
<comment type="caution">
    <text evidence="1">The sequence shown here is derived from an EMBL/GenBank/DDBJ whole genome shotgun (WGS) entry which is preliminary data.</text>
</comment>
<organism evidence="1 2">
    <name type="scientific">Manihot esculenta</name>
    <name type="common">Cassava</name>
    <name type="synonym">Jatropha manihot</name>
    <dbReference type="NCBI Taxonomy" id="3983"/>
    <lineage>
        <taxon>Eukaryota</taxon>
        <taxon>Viridiplantae</taxon>
        <taxon>Streptophyta</taxon>
        <taxon>Embryophyta</taxon>
        <taxon>Tracheophyta</taxon>
        <taxon>Spermatophyta</taxon>
        <taxon>Magnoliopsida</taxon>
        <taxon>eudicotyledons</taxon>
        <taxon>Gunneridae</taxon>
        <taxon>Pentapetalae</taxon>
        <taxon>rosids</taxon>
        <taxon>fabids</taxon>
        <taxon>Malpighiales</taxon>
        <taxon>Euphorbiaceae</taxon>
        <taxon>Crotonoideae</taxon>
        <taxon>Manihoteae</taxon>
        <taxon>Manihot</taxon>
    </lineage>
</organism>
<dbReference type="Proteomes" id="UP000091857">
    <property type="component" value="Chromosome 14"/>
</dbReference>
<dbReference type="EMBL" id="CM004400">
    <property type="protein sequence ID" value="KAG8638653.1"/>
    <property type="molecule type" value="Genomic_DNA"/>
</dbReference>
<name>A0ACB7GEA4_MANES</name>
<sequence length="371" mass="41733">MDWNLKATSWDLTEFKQEAIPNIDAFQRTSSEEFSVDLKLGRVGSNSNDESTNQWKQPRVSKTESSPSISTKRARATNGTQAAFCLVDGCSSDLSNCRDYHRRHKVCELHSKSPQVTIGGLKQRFCQQCSRFHSLEEFDEGKRSCRKRLDGHNRRRRKPQPDLLTRPGSFLSNYKGTLRLPYPSPHVYPSTTMVSPTWSGVVNNDADASTHFSLQQEMHMLGKQNLCFGSSLSSSYKLGWKQFPFLEVDKPPTFNRQTTSSPPRPSHEAFICQPLLRNIPLSESGGAGSYSIFCDRLTTTTQVQDSDCALSLLSSTQTQTSENHMILQPNSIPLVLPMDPMDSVLVSNHRDEDSPWSSGSKSSQTLPFNWE</sequence>
<accession>A0ACB7GEA4</accession>
<gene>
    <name evidence="1" type="ORF">MANES_14G049601v8</name>
</gene>
<proteinExistence type="predicted"/>
<evidence type="ECO:0000313" key="2">
    <source>
        <dbReference type="Proteomes" id="UP000091857"/>
    </source>
</evidence>